<dbReference type="AlphaFoldDB" id="A0A165TVM9"/>
<comment type="similarity">
    <text evidence="1 6">Belongs to the peptidase S14 family.</text>
</comment>
<keyword evidence="3 8" id="KW-0645">Protease</keyword>
<evidence type="ECO:0000256" key="3">
    <source>
        <dbReference type="ARBA" id="ARBA00022670"/>
    </source>
</evidence>
<dbReference type="GO" id="GO:0006515">
    <property type="term" value="P:protein quality control for misfolded or incompletely synthesized proteins"/>
    <property type="evidence" value="ECO:0007669"/>
    <property type="project" value="TreeGrafter"/>
</dbReference>
<dbReference type="InterPro" id="IPR001907">
    <property type="entry name" value="ClpP"/>
</dbReference>
<evidence type="ECO:0000256" key="1">
    <source>
        <dbReference type="ARBA" id="ARBA00007039"/>
    </source>
</evidence>
<keyword evidence="5" id="KW-0720">Serine protease</keyword>
<keyword evidence="7" id="KW-0472">Membrane</keyword>
<dbReference type="InterPro" id="IPR023562">
    <property type="entry name" value="ClpP/TepA"/>
</dbReference>
<evidence type="ECO:0000256" key="2">
    <source>
        <dbReference type="ARBA" id="ARBA00022640"/>
    </source>
</evidence>
<evidence type="ECO:0000256" key="7">
    <source>
        <dbReference type="SAM" id="Phobius"/>
    </source>
</evidence>
<dbReference type="GO" id="GO:0009368">
    <property type="term" value="C:endopeptidase Clp complex"/>
    <property type="evidence" value="ECO:0007669"/>
    <property type="project" value="TreeGrafter"/>
</dbReference>
<sequence length="301" mass="34032">MPVSVPKTLVPYDDENNIPLRYHYQRTKKRRVHEDIFGELFNADSDNDYCEAYDSESKLYDHFDFVQEPYKARVDNDDDDDDASDSPYEVAQKIKKREEEGEEEGEKEGEDTWKGLLEVLNREGLIFIGQEITMKLANSVISLMVYLDQEDKHDQHTTMFINSPGGSILGGLAIYDTIDLVRGKEVQTIAVGIAASIASVVLIGGGLRVAFNTARVMIHQPRMKAFEDESTEIAREVGVLLDLRNSITEIYVRKTGRTYMSITRDLEVDKFLTAMQARAYGIVDAVAPKKSDDSILDLIFS</sequence>
<reference evidence="8" key="1">
    <citation type="journal article" date="2016" name="Genome Biol. Evol.">
        <title>Coevolution between Nuclear-Encoded DNA Replication, Recombination, and Repair Genes and Plastid Genome Complexity.</title>
        <authorList>
            <person name="Zhang J."/>
            <person name="Ruhlman T.A."/>
            <person name="Sabir J."/>
            <person name="Blazier J.C."/>
            <person name="Weng M.L."/>
            <person name="Park S."/>
            <person name="Jansen R.K."/>
        </authorList>
    </citation>
    <scope>NUCLEOTIDE SEQUENCE</scope>
</reference>
<dbReference type="EMBL" id="KT760577">
    <property type="protein sequence ID" value="AMY96119.1"/>
    <property type="molecule type" value="Genomic_DNA"/>
</dbReference>
<dbReference type="SUPFAM" id="SSF52096">
    <property type="entry name" value="ClpP/crotonase"/>
    <property type="match status" value="1"/>
</dbReference>
<evidence type="ECO:0000313" key="8">
    <source>
        <dbReference type="EMBL" id="AMY96119.1"/>
    </source>
</evidence>
<dbReference type="Gene3D" id="3.90.226.10">
    <property type="entry name" value="2-enoyl-CoA Hydratase, Chain A, domain 1"/>
    <property type="match status" value="1"/>
</dbReference>
<dbReference type="GO" id="GO:0009532">
    <property type="term" value="C:plastid stroma"/>
    <property type="evidence" value="ECO:0007669"/>
    <property type="project" value="UniProtKB-ARBA"/>
</dbReference>
<dbReference type="GO" id="GO:0051117">
    <property type="term" value="F:ATPase binding"/>
    <property type="evidence" value="ECO:0007669"/>
    <property type="project" value="TreeGrafter"/>
</dbReference>
<dbReference type="GO" id="GO:0004176">
    <property type="term" value="F:ATP-dependent peptidase activity"/>
    <property type="evidence" value="ECO:0007669"/>
    <property type="project" value="InterPro"/>
</dbReference>
<evidence type="ECO:0000256" key="6">
    <source>
        <dbReference type="RuleBase" id="RU003567"/>
    </source>
</evidence>
<keyword evidence="4" id="KW-0378">Hydrolase</keyword>
<proteinExistence type="inferred from homology"/>
<keyword evidence="7" id="KW-1133">Transmembrane helix</keyword>
<dbReference type="Pfam" id="PF00574">
    <property type="entry name" value="CLP_protease"/>
    <property type="match status" value="1"/>
</dbReference>
<keyword evidence="2 8" id="KW-0934">Plastid</keyword>
<dbReference type="InterPro" id="IPR029045">
    <property type="entry name" value="ClpP/crotonase-like_dom_sf"/>
</dbReference>
<dbReference type="CDD" id="cd07017">
    <property type="entry name" value="S14_ClpP_2"/>
    <property type="match status" value="1"/>
</dbReference>
<dbReference type="PRINTS" id="PR00127">
    <property type="entry name" value="CLPPROTEASEP"/>
</dbReference>
<accession>A0A165TVM9</accession>
<dbReference type="GO" id="GO:0004252">
    <property type="term" value="F:serine-type endopeptidase activity"/>
    <property type="evidence" value="ECO:0007669"/>
    <property type="project" value="InterPro"/>
</dbReference>
<feature type="transmembrane region" description="Helical" evidence="7">
    <location>
        <begin position="189"/>
        <end position="211"/>
    </location>
</feature>
<gene>
    <name evidence="8" type="primary">clpP</name>
</gene>
<dbReference type="PANTHER" id="PTHR10381">
    <property type="entry name" value="ATP-DEPENDENT CLP PROTEASE PROTEOLYTIC SUBUNIT"/>
    <property type="match status" value="1"/>
</dbReference>
<geneLocation type="plastid" evidence="8"/>
<keyword evidence="7" id="KW-0812">Transmembrane</keyword>
<dbReference type="PANTHER" id="PTHR10381:SF15">
    <property type="entry name" value="CHLOROPLASTIC ATP-DEPENDENT CLP PROTEASE PROTEOLYTIC SUBUNIT 1"/>
    <property type="match status" value="1"/>
</dbReference>
<evidence type="ECO:0000256" key="5">
    <source>
        <dbReference type="ARBA" id="ARBA00022825"/>
    </source>
</evidence>
<protein>
    <recommendedName>
        <fullName evidence="6">ATP-dependent Clp protease proteolytic subunit</fullName>
    </recommendedName>
</protein>
<name>A0A165TVM9_9ROSI</name>
<evidence type="ECO:0000256" key="4">
    <source>
        <dbReference type="ARBA" id="ARBA00022801"/>
    </source>
</evidence>
<organism evidence="8">
    <name type="scientific">Geranium phaeum</name>
    <dbReference type="NCBI Taxonomy" id="379952"/>
    <lineage>
        <taxon>Eukaryota</taxon>
        <taxon>Viridiplantae</taxon>
        <taxon>Streptophyta</taxon>
        <taxon>Embryophyta</taxon>
        <taxon>Tracheophyta</taxon>
        <taxon>Spermatophyta</taxon>
        <taxon>Magnoliopsida</taxon>
        <taxon>eudicotyledons</taxon>
        <taxon>Gunneridae</taxon>
        <taxon>Pentapetalae</taxon>
        <taxon>rosids</taxon>
        <taxon>malvids</taxon>
        <taxon>Geraniales</taxon>
        <taxon>Geraniaceae</taxon>
        <taxon>Geranium</taxon>
    </lineage>
</organism>